<gene>
    <name evidence="2" type="ORF">B0H67DRAFT_564530</name>
</gene>
<sequence length="137" mass="15004">MTAWLLLRMLSICAIVSASRSGNVGCEYSQMGRGGNTLRVLSSGSYRTQGAEDTVSSNQSMLLHGRRPPTHSLAFPSGQTLGLWTAIPFPPLNRDCRRENERGMTARNGHGISSAHRWLVGWDGNRSCTATHLCKIF</sequence>
<feature type="signal peptide" evidence="1">
    <location>
        <begin position="1"/>
        <end position="18"/>
    </location>
</feature>
<name>A0AA40BBR0_9PEZI</name>
<evidence type="ECO:0000256" key="1">
    <source>
        <dbReference type="SAM" id="SignalP"/>
    </source>
</evidence>
<evidence type="ECO:0000313" key="2">
    <source>
        <dbReference type="EMBL" id="KAK0731356.1"/>
    </source>
</evidence>
<dbReference type="Proteomes" id="UP001172102">
    <property type="component" value="Unassembled WGS sequence"/>
</dbReference>
<keyword evidence="1" id="KW-0732">Signal</keyword>
<protein>
    <recommendedName>
        <fullName evidence="4">Secreted protein</fullName>
    </recommendedName>
</protein>
<comment type="caution">
    <text evidence="2">The sequence shown here is derived from an EMBL/GenBank/DDBJ whole genome shotgun (WGS) entry which is preliminary data.</text>
</comment>
<keyword evidence="3" id="KW-1185">Reference proteome</keyword>
<proteinExistence type="predicted"/>
<dbReference type="AlphaFoldDB" id="A0AA40BBR0"/>
<dbReference type="EMBL" id="JAUKUA010000001">
    <property type="protein sequence ID" value="KAK0731356.1"/>
    <property type="molecule type" value="Genomic_DNA"/>
</dbReference>
<evidence type="ECO:0000313" key="3">
    <source>
        <dbReference type="Proteomes" id="UP001172102"/>
    </source>
</evidence>
<reference evidence="2" key="1">
    <citation type="submission" date="2023-06" db="EMBL/GenBank/DDBJ databases">
        <title>Genome-scale phylogeny and comparative genomics of the fungal order Sordariales.</title>
        <authorList>
            <consortium name="Lawrence Berkeley National Laboratory"/>
            <person name="Hensen N."/>
            <person name="Bonometti L."/>
            <person name="Westerberg I."/>
            <person name="Brannstrom I.O."/>
            <person name="Guillou S."/>
            <person name="Cros-Aarteil S."/>
            <person name="Calhoun S."/>
            <person name="Haridas S."/>
            <person name="Kuo A."/>
            <person name="Mondo S."/>
            <person name="Pangilinan J."/>
            <person name="Riley R."/>
            <person name="Labutti K."/>
            <person name="Andreopoulos B."/>
            <person name="Lipzen A."/>
            <person name="Chen C."/>
            <person name="Yanf M."/>
            <person name="Daum C."/>
            <person name="Ng V."/>
            <person name="Clum A."/>
            <person name="Steindorff A."/>
            <person name="Ohm R."/>
            <person name="Martin F."/>
            <person name="Silar P."/>
            <person name="Natvig D."/>
            <person name="Lalanne C."/>
            <person name="Gautier V."/>
            <person name="Ament-Velasquez S.L."/>
            <person name="Kruys A."/>
            <person name="Hutchinson M.I."/>
            <person name="Powell A.J."/>
            <person name="Barry K."/>
            <person name="Miller A.N."/>
            <person name="Grigoriev I.V."/>
            <person name="Debuchy R."/>
            <person name="Gladieux P."/>
            <person name="Thoren M.H."/>
            <person name="Johannesson H."/>
        </authorList>
    </citation>
    <scope>NUCLEOTIDE SEQUENCE</scope>
    <source>
        <strain evidence="2">SMH4607-1</strain>
    </source>
</reference>
<accession>A0AA40BBR0</accession>
<evidence type="ECO:0008006" key="4">
    <source>
        <dbReference type="Google" id="ProtNLM"/>
    </source>
</evidence>
<feature type="chain" id="PRO_5041351396" description="Secreted protein" evidence="1">
    <location>
        <begin position="19"/>
        <end position="137"/>
    </location>
</feature>
<organism evidence="2 3">
    <name type="scientific">Lasiosphaeris hirsuta</name>
    <dbReference type="NCBI Taxonomy" id="260670"/>
    <lineage>
        <taxon>Eukaryota</taxon>
        <taxon>Fungi</taxon>
        <taxon>Dikarya</taxon>
        <taxon>Ascomycota</taxon>
        <taxon>Pezizomycotina</taxon>
        <taxon>Sordariomycetes</taxon>
        <taxon>Sordariomycetidae</taxon>
        <taxon>Sordariales</taxon>
        <taxon>Lasiosphaeriaceae</taxon>
        <taxon>Lasiosphaeris</taxon>
    </lineage>
</organism>